<evidence type="ECO:0000313" key="1">
    <source>
        <dbReference type="EMBL" id="AET68064.1"/>
    </source>
</evidence>
<organism evidence="1 2">
    <name type="scientific">Desulfosporosinus orientis (strain ATCC 19365 / DSM 765 / NCIMB 8382 / VKM B-1628 / Singapore I)</name>
    <name type="common">Desulfotomaculum orientis</name>
    <dbReference type="NCBI Taxonomy" id="768706"/>
    <lineage>
        <taxon>Bacteria</taxon>
        <taxon>Bacillati</taxon>
        <taxon>Bacillota</taxon>
        <taxon>Clostridia</taxon>
        <taxon>Eubacteriales</taxon>
        <taxon>Desulfitobacteriaceae</taxon>
        <taxon>Desulfosporosinus</taxon>
    </lineage>
</organism>
<dbReference type="Proteomes" id="UP000006346">
    <property type="component" value="Chromosome"/>
</dbReference>
<keyword evidence="2" id="KW-1185">Reference proteome</keyword>
<gene>
    <name evidence="1" type="ordered locus">Desor_2505</name>
</gene>
<evidence type="ECO:0000313" key="2">
    <source>
        <dbReference type="Proteomes" id="UP000006346"/>
    </source>
</evidence>
<dbReference type="KEGG" id="dor:Desor_2505"/>
<sequence length="38" mass="4792">MLHINCEIRGRTLTFWYDIMHYKKFDQYFVKLNPQGRQ</sequence>
<protein>
    <submittedName>
        <fullName evidence="1">Uncharacterized protein</fullName>
    </submittedName>
</protein>
<dbReference type="HOGENOM" id="CLU_3327210_0_0_9"/>
<reference evidence="2" key="1">
    <citation type="submission" date="2011-11" db="EMBL/GenBank/DDBJ databases">
        <title>Complete sequence of Desulfosporosinus orientis DSM 765.</title>
        <authorList>
            <person name="Lucas S."/>
            <person name="Han J."/>
            <person name="Lapidus A."/>
            <person name="Cheng J.-F."/>
            <person name="Goodwin L."/>
            <person name="Pitluck S."/>
            <person name="Peters L."/>
            <person name="Ovchinnikova G."/>
            <person name="Teshima H."/>
            <person name="Detter J.C."/>
            <person name="Han C."/>
            <person name="Tapia R."/>
            <person name="Land M."/>
            <person name="Hauser L."/>
            <person name="Kyrpides N."/>
            <person name="Ivanova N."/>
            <person name="Pagani I."/>
            <person name="Pester M."/>
            <person name="Spring S."/>
            <person name="Ollivier B."/>
            <person name="Rattei T."/>
            <person name="Klenk H.-P."/>
            <person name="Wagner M."/>
            <person name="Loy A."/>
            <person name="Woyke T."/>
        </authorList>
    </citation>
    <scope>NUCLEOTIDE SEQUENCE [LARGE SCALE GENOMIC DNA]</scope>
    <source>
        <strain evidence="2">ATCC 19365 / DSM 765 / NCIMB 8382 / VKM B-1628</strain>
    </source>
</reference>
<accession>G7WGI7</accession>
<dbReference type="AlphaFoldDB" id="G7WGI7"/>
<proteinExistence type="predicted"/>
<name>G7WGI7_DESOD</name>
<dbReference type="EMBL" id="CP003108">
    <property type="protein sequence ID" value="AET68064.1"/>
    <property type="molecule type" value="Genomic_DNA"/>
</dbReference>
<reference evidence="1 2" key="2">
    <citation type="journal article" date="2012" name="J. Bacteriol.">
        <title>Complete genome sequences of Desulfosporosinus orientis DSM765T, Desulfosporosinus youngiae DSM17734T, Desulfosporosinus meridiei DSM13257T, and Desulfosporosinus acidiphilus DSM22704T.</title>
        <authorList>
            <person name="Pester M."/>
            <person name="Brambilla E."/>
            <person name="Alazard D."/>
            <person name="Rattei T."/>
            <person name="Weinmaier T."/>
            <person name="Han J."/>
            <person name="Lucas S."/>
            <person name="Lapidus A."/>
            <person name="Cheng J.F."/>
            <person name="Goodwin L."/>
            <person name="Pitluck S."/>
            <person name="Peters L."/>
            <person name="Ovchinnikova G."/>
            <person name="Teshima H."/>
            <person name="Detter J.C."/>
            <person name="Han C.S."/>
            <person name="Tapia R."/>
            <person name="Land M.L."/>
            <person name="Hauser L."/>
            <person name="Kyrpides N.C."/>
            <person name="Ivanova N.N."/>
            <person name="Pagani I."/>
            <person name="Huntmann M."/>
            <person name="Wei C.L."/>
            <person name="Davenport K.W."/>
            <person name="Daligault H."/>
            <person name="Chain P.S."/>
            <person name="Chen A."/>
            <person name="Mavromatis K."/>
            <person name="Markowitz V."/>
            <person name="Szeto E."/>
            <person name="Mikhailova N."/>
            <person name="Pati A."/>
            <person name="Wagner M."/>
            <person name="Woyke T."/>
            <person name="Ollivier B."/>
            <person name="Klenk H.P."/>
            <person name="Spring S."/>
            <person name="Loy A."/>
        </authorList>
    </citation>
    <scope>NUCLEOTIDE SEQUENCE [LARGE SCALE GENOMIC DNA]</scope>
    <source>
        <strain evidence="2">ATCC 19365 / DSM 765 / NCIMB 8382 / VKM B-1628</strain>
    </source>
</reference>
<dbReference type="STRING" id="768706.Desor_2505"/>